<reference evidence="4 5" key="1">
    <citation type="journal article" date="2013" name="Antonie Van Leeuwenhoek">
        <title>Echinimonas agarilytica gen. nov., sp. nov., a new gammaproteobacterium isolated from the sea urchin Strongylocentrotus intermedius.</title>
        <authorList>
            <person name="Nedashkovskaya O.I."/>
            <person name="Stenkova A.M."/>
            <person name="Zhukova N.V."/>
            <person name="Van Trappen S."/>
            <person name="Lee J.S."/>
            <person name="Kim S.B."/>
        </authorList>
    </citation>
    <scope>NUCLEOTIDE SEQUENCE [LARGE SCALE GENOMIC DNA]</scope>
    <source>
        <strain evidence="4 5">KMM 6351</strain>
    </source>
</reference>
<organism evidence="4 5">
    <name type="scientific">Echinimonas agarilytica</name>
    <dbReference type="NCBI Taxonomy" id="1215918"/>
    <lineage>
        <taxon>Bacteria</taxon>
        <taxon>Pseudomonadati</taxon>
        <taxon>Pseudomonadota</taxon>
        <taxon>Gammaproteobacteria</taxon>
        <taxon>Alteromonadales</taxon>
        <taxon>Echinimonadaceae</taxon>
        <taxon>Echinimonas</taxon>
    </lineage>
</organism>
<dbReference type="AlphaFoldDB" id="A0AA41W8I9"/>
<proteinExistence type="predicted"/>
<dbReference type="GO" id="GO:0005829">
    <property type="term" value="C:cytosol"/>
    <property type="evidence" value="ECO:0007669"/>
    <property type="project" value="TreeGrafter"/>
</dbReference>
<dbReference type="EMBL" id="JAMQGP010000007">
    <property type="protein sequence ID" value="MCM2680668.1"/>
    <property type="molecule type" value="Genomic_DNA"/>
</dbReference>
<dbReference type="RefSeq" id="WP_251262154.1">
    <property type="nucleotide sequence ID" value="NZ_JAMQGP010000007.1"/>
</dbReference>
<dbReference type="InterPro" id="IPR005025">
    <property type="entry name" value="FMN_Rdtase-like_dom"/>
</dbReference>
<evidence type="ECO:0000259" key="3">
    <source>
        <dbReference type="Pfam" id="PF03358"/>
    </source>
</evidence>
<comment type="caution">
    <text evidence="4">The sequence shown here is derived from an EMBL/GenBank/DDBJ whole genome shotgun (WGS) entry which is preliminary data.</text>
</comment>
<dbReference type="InterPro" id="IPR050712">
    <property type="entry name" value="NAD(P)H-dep_reductase"/>
</dbReference>
<feature type="domain" description="NADPH-dependent FMN reductase-like" evidence="3">
    <location>
        <begin position="1"/>
        <end position="143"/>
    </location>
</feature>
<keyword evidence="5" id="KW-1185">Reference proteome</keyword>
<name>A0AA41W8I9_9GAMM</name>
<dbReference type="Gene3D" id="3.40.50.360">
    <property type="match status" value="1"/>
</dbReference>
<protein>
    <submittedName>
        <fullName evidence="4">NAD(P)H-dependent oxidoreductase</fullName>
    </submittedName>
</protein>
<dbReference type="Pfam" id="PF03358">
    <property type="entry name" value="FMN_red"/>
    <property type="match status" value="1"/>
</dbReference>
<evidence type="ECO:0000313" key="4">
    <source>
        <dbReference type="EMBL" id="MCM2680668.1"/>
    </source>
</evidence>
<evidence type="ECO:0000313" key="5">
    <source>
        <dbReference type="Proteomes" id="UP001165393"/>
    </source>
</evidence>
<comment type="cofactor">
    <cofactor evidence="1">
        <name>FMN</name>
        <dbReference type="ChEBI" id="CHEBI:58210"/>
    </cofactor>
</comment>
<keyword evidence="2" id="KW-0288">FMN</keyword>
<dbReference type="GO" id="GO:0010181">
    <property type="term" value="F:FMN binding"/>
    <property type="evidence" value="ECO:0007669"/>
    <property type="project" value="TreeGrafter"/>
</dbReference>
<evidence type="ECO:0000256" key="2">
    <source>
        <dbReference type="ARBA" id="ARBA00022643"/>
    </source>
</evidence>
<dbReference type="InterPro" id="IPR029039">
    <property type="entry name" value="Flavoprotein-like_sf"/>
</dbReference>
<dbReference type="Proteomes" id="UP001165393">
    <property type="component" value="Unassembled WGS sequence"/>
</dbReference>
<accession>A0AA41W8I9</accession>
<dbReference type="GO" id="GO:0016491">
    <property type="term" value="F:oxidoreductase activity"/>
    <property type="evidence" value="ECO:0007669"/>
    <property type="project" value="InterPro"/>
</dbReference>
<sequence>MNILALGASSSRHSINQQLAIYTARLVEHSVVETVDLNDYEMPIYSSDKEKHSGIPKQAHELFERIGNTDAVVISFAEHNASYTAAYKNIYDWMSRIDMKVYQNKPVLVLATSPGPGGASNVFNSALKSAPYFGMDVKGSLSVASFYDQFDAASNAPTSGTLEQQLQHLAKTLVASDVTA</sequence>
<evidence type="ECO:0000256" key="1">
    <source>
        <dbReference type="ARBA" id="ARBA00001917"/>
    </source>
</evidence>
<dbReference type="SUPFAM" id="SSF52218">
    <property type="entry name" value="Flavoproteins"/>
    <property type="match status" value="1"/>
</dbReference>
<keyword evidence="2" id="KW-0285">Flavoprotein</keyword>
<dbReference type="PANTHER" id="PTHR30543">
    <property type="entry name" value="CHROMATE REDUCTASE"/>
    <property type="match status" value="1"/>
</dbReference>
<gene>
    <name evidence="4" type="ORF">NAF29_13450</name>
</gene>
<dbReference type="PANTHER" id="PTHR30543:SF21">
    <property type="entry name" value="NAD(P)H-DEPENDENT FMN REDUCTASE LOT6"/>
    <property type="match status" value="1"/>
</dbReference>